<organism evidence="4">
    <name type="scientific">Tanacetum cinerariifolium</name>
    <name type="common">Dalmatian daisy</name>
    <name type="synonym">Chrysanthemum cinerariifolium</name>
    <dbReference type="NCBI Taxonomy" id="118510"/>
    <lineage>
        <taxon>Eukaryota</taxon>
        <taxon>Viridiplantae</taxon>
        <taxon>Streptophyta</taxon>
        <taxon>Embryophyta</taxon>
        <taxon>Tracheophyta</taxon>
        <taxon>Spermatophyta</taxon>
        <taxon>Magnoliopsida</taxon>
        <taxon>eudicotyledons</taxon>
        <taxon>Gunneridae</taxon>
        <taxon>Pentapetalae</taxon>
        <taxon>asterids</taxon>
        <taxon>campanulids</taxon>
        <taxon>Asterales</taxon>
        <taxon>Asteraceae</taxon>
        <taxon>Asteroideae</taxon>
        <taxon>Anthemideae</taxon>
        <taxon>Anthemidinae</taxon>
        <taxon>Tanacetum</taxon>
    </lineage>
</organism>
<evidence type="ECO:0000313" key="4">
    <source>
        <dbReference type="EMBL" id="GFA14966.1"/>
    </source>
</evidence>
<dbReference type="AlphaFoldDB" id="A0A699J644"/>
<dbReference type="InterPro" id="IPR036875">
    <property type="entry name" value="Znf_CCHC_sf"/>
</dbReference>
<dbReference type="GO" id="GO:0008270">
    <property type="term" value="F:zinc ion binding"/>
    <property type="evidence" value="ECO:0007669"/>
    <property type="project" value="UniProtKB-KW"/>
</dbReference>
<evidence type="ECO:0000256" key="2">
    <source>
        <dbReference type="SAM" id="MobiDB-lite"/>
    </source>
</evidence>
<keyword evidence="1" id="KW-0479">Metal-binding</keyword>
<gene>
    <name evidence="4" type="ORF">Tci_586938</name>
</gene>
<dbReference type="Gene3D" id="4.10.60.10">
    <property type="entry name" value="Zinc finger, CCHC-type"/>
    <property type="match status" value="1"/>
</dbReference>
<name>A0A699J644_TANCI</name>
<evidence type="ECO:0000256" key="1">
    <source>
        <dbReference type="PROSITE-ProRule" id="PRU00047"/>
    </source>
</evidence>
<dbReference type="PROSITE" id="PS50158">
    <property type="entry name" value="ZF_CCHC"/>
    <property type="match status" value="1"/>
</dbReference>
<evidence type="ECO:0000259" key="3">
    <source>
        <dbReference type="PROSITE" id="PS50158"/>
    </source>
</evidence>
<dbReference type="EMBL" id="BKCJ010376603">
    <property type="protein sequence ID" value="GFA14966.1"/>
    <property type="molecule type" value="Genomic_DNA"/>
</dbReference>
<keyword evidence="1" id="KW-0862">Zinc</keyword>
<comment type="caution">
    <text evidence="4">The sequence shown here is derived from an EMBL/GenBank/DDBJ whole genome shotgun (WGS) entry which is preliminary data.</text>
</comment>
<dbReference type="Pfam" id="PF00098">
    <property type="entry name" value="zf-CCHC"/>
    <property type="match status" value="1"/>
</dbReference>
<keyword evidence="1" id="KW-0863">Zinc-finger</keyword>
<dbReference type="InterPro" id="IPR001878">
    <property type="entry name" value="Znf_CCHC"/>
</dbReference>
<dbReference type="GO" id="GO:0003676">
    <property type="term" value="F:nucleic acid binding"/>
    <property type="evidence" value="ECO:0007669"/>
    <property type="project" value="InterPro"/>
</dbReference>
<reference evidence="4" key="1">
    <citation type="journal article" date="2019" name="Sci. Rep.">
        <title>Draft genome of Tanacetum cinerariifolium, the natural source of mosquito coil.</title>
        <authorList>
            <person name="Yamashiro T."/>
            <person name="Shiraishi A."/>
            <person name="Satake H."/>
            <person name="Nakayama K."/>
        </authorList>
    </citation>
    <scope>NUCLEOTIDE SEQUENCE</scope>
</reference>
<sequence length="242" mass="27207">MTTPRPTTYSATTPCAEVFTPFVIIFDSDDEITILLIRPTPPSLDHTSALYGYPLDYGNDSSDDDPSDAAKSLNTQSASTSVVHPSPNQSLSTSLVLASQLGKEIPMPLGYRETMTTTNQGMSFAELEQIVAEQIANAIETIAIYETKTCMTRESMSQTKRQKNKVAKNASNKRKWKAKCGNCKWFGHQTRDCRTLVLRAKQRPLVEKQKAKVTCYECGMPGHYKSDCPMWKFQNRVNKYWK</sequence>
<proteinExistence type="predicted"/>
<feature type="domain" description="CCHC-type" evidence="3">
    <location>
        <begin position="215"/>
        <end position="229"/>
    </location>
</feature>
<dbReference type="SUPFAM" id="SSF57756">
    <property type="entry name" value="Retrovirus zinc finger-like domains"/>
    <property type="match status" value="1"/>
</dbReference>
<accession>A0A699J644</accession>
<feature type="region of interest" description="Disordered" evidence="2">
    <location>
        <begin position="55"/>
        <end position="89"/>
    </location>
</feature>
<feature type="compositionally biased region" description="Polar residues" evidence="2">
    <location>
        <begin position="72"/>
        <end position="89"/>
    </location>
</feature>
<dbReference type="SMART" id="SM00343">
    <property type="entry name" value="ZnF_C2HC"/>
    <property type="match status" value="2"/>
</dbReference>
<protein>
    <recommendedName>
        <fullName evidence="3">CCHC-type domain-containing protein</fullName>
    </recommendedName>
</protein>